<organism evidence="7 8">
    <name type="scientific">Salinactinospora qingdaonensis</name>
    <dbReference type="NCBI Taxonomy" id="702744"/>
    <lineage>
        <taxon>Bacteria</taxon>
        <taxon>Bacillati</taxon>
        <taxon>Actinomycetota</taxon>
        <taxon>Actinomycetes</taxon>
        <taxon>Streptosporangiales</taxon>
        <taxon>Nocardiopsidaceae</taxon>
        <taxon>Salinactinospora</taxon>
    </lineage>
</organism>
<dbReference type="PROSITE" id="PS00211">
    <property type="entry name" value="ABC_TRANSPORTER_1"/>
    <property type="match status" value="1"/>
</dbReference>
<evidence type="ECO:0000256" key="2">
    <source>
        <dbReference type="ARBA" id="ARBA00022448"/>
    </source>
</evidence>
<accession>A0ABP7FZ35</accession>
<dbReference type="SMART" id="SM00382">
    <property type="entry name" value="AAA"/>
    <property type="match status" value="1"/>
</dbReference>
<keyword evidence="2" id="KW-0813">Transport</keyword>
<dbReference type="CDD" id="cd03235">
    <property type="entry name" value="ABC_Metallic_Cations"/>
    <property type="match status" value="1"/>
</dbReference>
<dbReference type="PANTHER" id="PTHR42734">
    <property type="entry name" value="METAL TRANSPORT SYSTEM ATP-BINDING PROTEIN TM_0124-RELATED"/>
    <property type="match status" value="1"/>
</dbReference>
<dbReference type="Gene3D" id="3.40.50.300">
    <property type="entry name" value="P-loop containing nucleotide triphosphate hydrolases"/>
    <property type="match status" value="1"/>
</dbReference>
<dbReference type="Proteomes" id="UP001500908">
    <property type="component" value="Unassembled WGS sequence"/>
</dbReference>
<dbReference type="EMBL" id="BAABDD010000014">
    <property type="protein sequence ID" value="GAA3749582.1"/>
    <property type="molecule type" value="Genomic_DNA"/>
</dbReference>
<evidence type="ECO:0000256" key="3">
    <source>
        <dbReference type="ARBA" id="ARBA00022741"/>
    </source>
</evidence>
<dbReference type="GO" id="GO:0005524">
    <property type="term" value="F:ATP binding"/>
    <property type="evidence" value="ECO:0007669"/>
    <property type="project" value="UniProtKB-KW"/>
</dbReference>
<feature type="domain" description="ABC transporter" evidence="6">
    <location>
        <begin position="1"/>
        <end position="228"/>
    </location>
</feature>
<keyword evidence="8" id="KW-1185">Reference proteome</keyword>
<dbReference type="PROSITE" id="PS50893">
    <property type="entry name" value="ABC_TRANSPORTER_2"/>
    <property type="match status" value="1"/>
</dbReference>
<evidence type="ECO:0000256" key="4">
    <source>
        <dbReference type="ARBA" id="ARBA00022840"/>
    </source>
</evidence>
<protein>
    <submittedName>
        <fullName evidence="7">Metal ABC transporter ATP-binding protein</fullName>
    </submittedName>
</protein>
<sequence length="253" mass="26809">MEYDRRPALRGATLEIETGEIIAVLGPNGSGKSTLVRALLGLTPLAGGTVEIHGQPPRRFRDWGRIGYVPQRLSAGGGVPATVREIVASGQVVRRRRLRRATAADREAVTEALSAVGLADRAHDSIHELSGGQQQRVLIARALAARPDTFIMDEPLAGVDAASQRALADTITALSARGATIVVVLHELGPLEPLIDRAIVLSHGRITHEGAPPRPEGECARPGHDHVHPHAESDYSSTGPPPAVPTFEVSRGD</sequence>
<evidence type="ECO:0000256" key="5">
    <source>
        <dbReference type="SAM" id="MobiDB-lite"/>
    </source>
</evidence>
<dbReference type="InterPro" id="IPR027417">
    <property type="entry name" value="P-loop_NTPase"/>
</dbReference>
<evidence type="ECO:0000259" key="6">
    <source>
        <dbReference type="PROSITE" id="PS50893"/>
    </source>
</evidence>
<dbReference type="PANTHER" id="PTHR42734:SF5">
    <property type="entry name" value="IRON TRANSPORT SYSTEM ATP-BINDING PROTEIN HI_0361-RELATED"/>
    <property type="match status" value="1"/>
</dbReference>
<name>A0ABP7FZ35_9ACTN</name>
<gene>
    <name evidence="7" type="ORF">GCM10022402_30900</name>
</gene>
<evidence type="ECO:0000256" key="1">
    <source>
        <dbReference type="ARBA" id="ARBA00005417"/>
    </source>
</evidence>
<dbReference type="SUPFAM" id="SSF52540">
    <property type="entry name" value="P-loop containing nucleoside triphosphate hydrolases"/>
    <property type="match status" value="1"/>
</dbReference>
<evidence type="ECO:0000313" key="8">
    <source>
        <dbReference type="Proteomes" id="UP001500908"/>
    </source>
</evidence>
<feature type="region of interest" description="Disordered" evidence="5">
    <location>
        <begin position="207"/>
        <end position="253"/>
    </location>
</feature>
<keyword evidence="3" id="KW-0547">Nucleotide-binding</keyword>
<feature type="compositionally biased region" description="Basic and acidic residues" evidence="5">
    <location>
        <begin position="215"/>
        <end position="233"/>
    </location>
</feature>
<evidence type="ECO:0000313" key="7">
    <source>
        <dbReference type="EMBL" id="GAA3749582.1"/>
    </source>
</evidence>
<proteinExistence type="inferred from homology"/>
<dbReference type="InterPro" id="IPR003593">
    <property type="entry name" value="AAA+_ATPase"/>
</dbReference>
<keyword evidence="4 7" id="KW-0067">ATP-binding</keyword>
<dbReference type="Pfam" id="PF00005">
    <property type="entry name" value="ABC_tran"/>
    <property type="match status" value="1"/>
</dbReference>
<dbReference type="InterPro" id="IPR017871">
    <property type="entry name" value="ABC_transporter-like_CS"/>
</dbReference>
<dbReference type="InterPro" id="IPR003439">
    <property type="entry name" value="ABC_transporter-like_ATP-bd"/>
</dbReference>
<reference evidence="8" key="1">
    <citation type="journal article" date="2019" name="Int. J. Syst. Evol. Microbiol.">
        <title>The Global Catalogue of Microorganisms (GCM) 10K type strain sequencing project: providing services to taxonomists for standard genome sequencing and annotation.</title>
        <authorList>
            <consortium name="The Broad Institute Genomics Platform"/>
            <consortium name="The Broad Institute Genome Sequencing Center for Infectious Disease"/>
            <person name="Wu L."/>
            <person name="Ma J."/>
        </authorList>
    </citation>
    <scope>NUCLEOTIDE SEQUENCE [LARGE SCALE GENOMIC DNA]</scope>
    <source>
        <strain evidence="8">JCM 17137</strain>
    </source>
</reference>
<dbReference type="InterPro" id="IPR050153">
    <property type="entry name" value="Metal_Ion_Import_ABC"/>
</dbReference>
<comment type="caution">
    <text evidence="7">The sequence shown here is derived from an EMBL/GenBank/DDBJ whole genome shotgun (WGS) entry which is preliminary data.</text>
</comment>
<comment type="similarity">
    <text evidence="1">Belongs to the ABC transporter superfamily.</text>
</comment>